<sequence>MKNAALLLLLLASAACERNPAGEDPEPQPKPDPSCAQISSSGVLGLGCVPERYTAEVSVGGRYAYTSTWSGGTGRRPGNAIKVWDVAGNIPVLVDSVIITAASTTGDLQVTDDGKLLVVATERSPGSIVVLSLADPRRPVQVSRFSSANTQPGVHTAEVARVNGKLYAFLSVDPGASFPARLVVVDLSDPATPREVFSRQMGQPFLHDVFVRDGILFTALWNAGMTIWDIGGAGRGGSPENPVELGNVRTVGGAVHNIWWLHTGGSKRFAIVGEEQGGFTGNSSAGDIHVVDVSDFSNPREVGFYTVPGAGTHNFSVDEARGVLYAAYYNGGVRALDVRGDLAACAASARSADGRCDLGKAGREVGRVLDAPTGGRNFYIWGVQATGNFVYASDMLNGLWKLDASKLRP</sequence>
<name>A0A6J4L9B6_9BACT</name>
<dbReference type="InterPro" id="IPR011048">
    <property type="entry name" value="Haem_d1_sf"/>
</dbReference>
<gene>
    <name evidence="1" type="ORF">AVDCRST_MAG68-2343</name>
</gene>
<dbReference type="Pfam" id="PF08309">
    <property type="entry name" value="LVIVD"/>
    <property type="match status" value="2"/>
</dbReference>
<dbReference type="AlphaFoldDB" id="A0A6J4L9B6"/>
<evidence type="ECO:0000313" key="1">
    <source>
        <dbReference type="EMBL" id="CAA9327329.1"/>
    </source>
</evidence>
<dbReference type="EMBL" id="CADCTW010000106">
    <property type="protein sequence ID" value="CAA9327329.1"/>
    <property type="molecule type" value="Genomic_DNA"/>
</dbReference>
<protein>
    <submittedName>
        <fullName evidence="1">Uncharacterized protein</fullName>
    </submittedName>
</protein>
<organism evidence="1">
    <name type="scientific">uncultured Gemmatimonadota bacterium</name>
    <dbReference type="NCBI Taxonomy" id="203437"/>
    <lineage>
        <taxon>Bacteria</taxon>
        <taxon>Pseudomonadati</taxon>
        <taxon>Gemmatimonadota</taxon>
        <taxon>environmental samples</taxon>
    </lineage>
</organism>
<dbReference type="PROSITE" id="PS51257">
    <property type="entry name" value="PROKAR_LIPOPROTEIN"/>
    <property type="match status" value="1"/>
</dbReference>
<dbReference type="SUPFAM" id="SSF51004">
    <property type="entry name" value="C-terminal (heme d1) domain of cytochrome cd1-nitrite reductase"/>
    <property type="match status" value="1"/>
</dbReference>
<dbReference type="InterPro" id="IPR013211">
    <property type="entry name" value="LVIVD"/>
</dbReference>
<reference evidence="1" key="1">
    <citation type="submission" date="2020-02" db="EMBL/GenBank/DDBJ databases">
        <authorList>
            <person name="Meier V. D."/>
        </authorList>
    </citation>
    <scope>NUCLEOTIDE SEQUENCE</scope>
    <source>
        <strain evidence="1">AVDCRST_MAG68</strain>
    </source>
</reference>
<accession>A0A6J4L9B6</accession>
<proteinExistence type="predicted"/>